<evidence type="ECO:0000256" key="5">
    <source>
        <dbReference type="PROSITE-ProRule" id="PRU01248"/>
    </source>
</evidence>
<evidence type="ECO:0000256" key="2">
    <source>
        <dbReference type="ARBA" id="ARBA00022908"/>
    </source>
</evidence>
<dbReference type="PANTHER" id="PTHR30629:SF2">
    <property type="entry name" value="PROPHAGE INTEGRASE INTS-RELATED"/>
    <property type="match status" value="1"/>
</dbReference>
<dbReference type="Pfam" id="PF22022">
    <property type="entry name" value="Phage_int_M"/>
    <property type="match status" value="1"/>
</dbReference>
<feature type="domain" description="Tyr recombinase" evidence="6">
    <location>
        <begin position="205"/>
        <end position="395"/>
    </location>
</feature>
<evidence type="ECO:0000259" key="7">
    <source>
        <dbReference type="PROSITE" id="PS51900"/>
    </source>
</evidence>
<reference evidence="8 9" key="1">
    <citation type="submission" date="2017-02" db="EMBL/GenBank/DDBJ databases">
        <title>Arcobacter lacus sp. nov., a new species isolated from reclaimed water.</title>
        <authorList>
            <person name="Figueras M.J."/>
            <person name="Perez-Cataluna A."/>
            <person name="Salas-Masso N."/>
        </authorList>
    </citation>
    <scope>NUCLEOTIDE SEQUENCE [LARGE SCALE GENOMIC DNA]</scope>
    <source>
        <strain evidence="8 9">RW43-9</strain>
    </source>
</reference>
<dbReference type="InterPro" id="IPR013762">
    <property type="entry name" value="Integrase-like_cat_sf"/>
</dbReference>
<dbReference type="PANTHER" id="PTHR30629">
    <property type="entry name" value="PROPHAGE INTEGRASE"/>
    <property type="match status" value="1"/>
</dbReference>
<dbReference type="PROSITE" id="PS51898">
    <property type="entry name" value="TYR_RECOMBINASE"/>
    <property type="match status" value="1"/>
</dbReference>
<organism evidence="8 9">
    <name type="scientific">Arcobacter lacus</name>
    <dbReference type="NCBI Taxonomy" id="1912876"/>
    <lineage>
        <taxon>Bacteria</taxon>
        <taxon>Pseudomonadati</taxon>
        <taxon>Campylobacterota</taxon>
        <taxon>Epsilonproteobacteria</taxon>
        <taxon>Campylobacterales</taxon>
        <taxon>Arcobacteraceae</taxon>
        <taxon>Arcobacter</taxon>
    </lineage>
</organism>
<keyword evidence="3 5" id="KW-0238">DNA-binding</keyword>
<evidence type="ECO:0008006" key="10">
    <source>
        <dbReference type="Google" id="ProtNLM"/>
    </source>
</evidence>
<dbReference type="InterPro" id="IPR053876">
    <property type="entry name" value="Phage_int_M"/>
</dbReference>
<evidence type="ECO:0000256" key="1">
    <source>
        <dbReference type="ARBA" id="ARBA00008857"/>
    </source>
</evidence>
<sequence length="406" mass="47876">MKRTTKKLTELELKKAEIKDKDYNLSDGDGLYFVIRKNGSKFFRLDFRYGGKRLSMSLGVYPKTSLKEARDKTLEARKLLNNNINPISEKKLNKISEEISLNFVINKWLEIRKLNSSQNTYITNKRILKNITDRIGNIAIKDIQRQDFIELILNIQKKGRIETGLRILSLLFNIYQFAVTNGYIEHNIIVDIDKKTTLLKSKETHLPALTEKEDIKQLLKDIYSLEDRFRSHISTIYIFKLIPYVFVRSENIRLMCWDDLDLEKGYWAIPKEKMKMNVDFVCPLPKQAIKLIKEIEPFTRQRSKYVFPSPQKSDRGVAGATLADTLNKLGYQNRHCFHGFRSMFSTIAHELYKEHGFQSDIIEACLAHKEKNRVKASYNRESKFKYFDEKKELIQWYADWLDMLKD</sequence>
<dbReference type="CDD" id="cd00801">
    <property type="entry name" value="INT_P4_C"/>
    <property type="match status" value="1"/>
</dbReference>
<evidence type="ECO:0000313" key="9">
    <source>
        <dbReference type="Proteomes" id="UP000251311"/>
    </source>
</evidence>
<dbReference type="InterPro" id="IPR025166">
    <property type="entry name" value="Integrase_DNA_bind_dom"/>
</dbReference>
<dbReference type="Gene3D" id="1.10.150.130">
    <property type="match status" value="1"/>
</dbReference>
<protein>
    <recommendedName>
        <fullName evidence="10">Integrase</fullName>
    </recommendedName>
</protein>
<evidence type="ECO:0000256" key="3">
    <source>
        <dbReference type="ARBA" id="ARBA00023125"/>
    </source>
</evidence>
<dbReference type="Pfam" id="PF13356">
    <property type="entry name" value="Arm-DNA-bind_3"/>
    <property type="match status" value="1"/>
</dbReference>
<evidence type="ECO:0000313" key="8">
    <source>
        <dbReference type="EMBL" id="PUE64257.1"/>
    </source>
</evidence>
<keyword evidence="9" id="KW-1185">Reference proteome</keyword>
<accession>A0ABX5JEK0</accession>
<gene>
    <name evidence="8" type="ORF">B0175_11045</name>
</gene>
<evidence type="ECO:0000256" key="4">
    <source>
        <dbReference type="ARBA" id="ARBA00023172"/>
    </source>
</evidence>
<dbReference type="Pfam" id="PF00589">
    <property type="entry name" value="Phage_integrase"/>
    <property type="match status" value="1"/>
</dbReference>
<dbReference type="PROSITE" id="PS51900">
    <property type="entry name" value="CB"/>
    <property type="match status" value="1"/>
</dbReference>
<name>A0ABX5JEK0_9BACT</name>
<dbReference type="Gene3D" id="3.30.160.390">
    <property type="entry name" value="Integrase, DNA-binding domain"/>
    <property type="match status" value="1"/>
</dbReference>
<comment type="similarity">
    <text evidence="1">Belongs to the 'phage' integrase family.</text>
</comment>
<dbReference type="InterPro" id="IPR011010">
    <property type="entry name" value="DNA_brk_join_enz"/>
</dbReference>
<evidence type="ECO:0000259" key="6">
    <source>
        <dbReference type="PROSITE" id="PS51898"/>
    </source>
</evidence>
<dbReference type="InterPro" id="IPR044068">
    <property type="entry name" value="CB"/>
</dbReference>
<dbReference type="EMBL" id="MUXF01000024">
    <property type="protein sequence ID" value="PUE64257.1"/>
    <property type="molecule type" value="Genomic_DNA"/>
</dbReference>
<feature type="domain" description="Core-binding (CB)" evidence="7">
    <location>
        <begin position="99"/>
        <end position="179"/>
    </location>
</feature>
<comment type="caution">
    <text evidence="8">The sequence shown here is derived from an EMBL/GenBank/DDBJ whole genome shotgun (WGS) entry which is preliminary data.</text>
</comment>
<dbReference type="SUPFAM" id="SSF56349">
    <property type="entry name" value="DNA breaking-rejoining enzymes"/>
    <property type="match status" value="1"/>
</dbReference>
<keyword evidence="4" id="KW-0233">DNA recombination</keyword>
<dbReference type="Proteomes" id="UP000251311">
    <property type="component" value="Unassembled WGS sequence"/>
</dbReference>
<dbReference type="Gene3D" id="1.10.443.10">
    <property type="entry name" value="Intergrase catalytic core"/>
    <property type="match status" value="1"/>
</dbReference>
<keyword evidence="2" id="KW-0229">DNA integration</keyword>
<proteinExistence type="inferred from homology"/>
<dbReference type="InterPro" id="IPR038488">
    <property type="entry name" value="Integrase_DNA-bd_sf"/>
</dbReference>
<dbReference type="InterPro" id="IPR002104">
    <property type="entry name" value="Integrase_catalytic"/>
</dbReference>
<dbReference type="InterPro" id="IPR050808">
    <property type="entry name" value="Phage_Integrase"/>
</dbReference>
<dbReference type="InterPro" id="IPR010998">
    <property type="entry name" value="Integrase_recombinase_N"/>
</dbReference>
<dbReference type="RefSeq" id="WP_108528606.1">
    <property type="nucleotide sequence ID" value="NZ_MUXF01000024.1"/>
</dbReference>